<organism evidence="4 5">
    <name type="scientific">Sphingobacterium pedocola</name>
    <dbReference type="NCBI Taxonomy" id="2082722"/>
    <lineage>
        <taxon>Bacteria</taxon>
        <taxon>Pseudomonadati</taxon>
        <taxon>Bacteroidota</taxon>
        <taxon>Sphingobacteriia</taxon>
        <taxon>Sphingobacteriales</taxon>
        <taxon>Sphingobacteriaceae</taxon>
        <taxon>Sphingobacterium</taxon>
    </lineage>
</organism>
<gene>
    <name evidence="4" type="ORF">C4F40_18260</name>
</gene>
<dbReference type="RefSeq" id="WP_196939058.1">
    <property type="nucleotide sequence ID" value="NZ_MU158689.1"/>
</dbReference>
<dbReference type="Pfam" id="PF04773">
    <property type="entry name" value="FecR"/>
    <property type="match status" value="1"/>
</dbReference>
<dbReference type="Pfam" id="PF16344">
    <property type="entry name" value="FecR_C"/>
    <property type="match status" value="1"/>
</dbReference>
<dbReference type="EMBL" id="PSKQ01000024">
    <property type="protein sequence ID" value="MBE8722670.1"/>
    <property type="molecule type" value="Genomic_DNA"/>
</dbReference>
<feature type="transmembrane region" description="Helical" evidence="1">
    <location>
        <begin position="72"/>
        <end position="91"/>
    </location>
</feature>
<evidence type="ECO:0000313" key="5">
    <source>
        <dbReference type="Proteomes" id="UP000618319"/>
    </source>
</evidence>
<dbReference type="InterPro" id="IPR006860">
    <property type="entry name" value="FecR"/>
</dbReference>
<name>A0ABR9TBD6_9SPHI</name>
<feature type="domain" description="Protein FecR C-terminal" evidence="3">
    <location>
        <begin position="243"/>
        <end position="311"/>
    </location>
</feature>
<accession>A0ABR9TBD6</accession>
<evidence type="ECO:0000259" key="3">
    <source>
        <dbReference type="Pfam" id="PF16344"/>
    </source>
</evidence>
<reference evidence="4 5" key="1">
    <citation type="submission" date="2018-02" db="EMBL/GenBank/DDBJ databases">
        <title>Sphingobacterium KA21.</title>
        <authorList>
            <person name="Vasarhelyi B.M."/>
            <person name="Deshmukh S."/>
            <person name="Balint B."/>
            <person name="Kukolya J."/>
        </authorList>
    </citation>
    <scope>NUCLEOTIDE SEQUENCE [LARGE SCALE GENOMIC DNA]</scope>
    <source>
        <strain evidence="4 5">Ka21</strain>
    </source>
</reference>
<dbReference type="InterPro" id="IPR012373">
    <property type="entry name" value="Ferrdict_sens_TM"/>
</dbReference>
<evidence type="ECO:0000256" key="1">
    <source>
        <dbReference type="SAM" id="Phobius"/>
    </source>
</evidence>
<dbReference type="InterPro" id="IPR032508">
    <property type="entry name" value="FecR_C"/>
</dbReference>
<proteinExistence type="predicted"/>
<dbReference type="PANTHER" id="PTHR30273:SF2">
    <property type="entry name" value="PROTEIN FECR"/>
    <property type="match status" value="1"/>
</dbReference>
<keyword evidence="5" id="KW-1185">Reference proteome</keyword>
<dbReference type="Proteomes" id="UP000618319">
    <property type="component" value="Unassembled WGS sequence"/>
</dbReference>
<keyword evidence="1" id="KW-0472">Membrane</keyword>
<evidence type="ECO:0000259" key="2">
    <source>
        <dbReference type="Pfam" id="PF04773"/>
    </source>
</evidence>
<protein>
    <recommendedName>
        <fullName evidence="6">Iron dicitrate transport regulator FecR</fullName>
    </recommendedName>
</protein>
<dbReference type="Gene3D" id="3.55.50.30">
    <property type="match status" value="1"/>
</dbReference>
<dbReference type="PANTHER" id="PTHR30273">
    <property type="entry name" value="PERIPLASMIC SIGNAL SENSOR AND SIGMA FACTOR ACTIVATOR FECR-RELATED"/>
    <property type="match status" value="1"/>
</dbReference>
<sequence>MNEKQVTPALLKRYVDGSCDASECQVVEEWLQNGAPDAEHSEAFYAVDQEALRDRLWDAIAPVEKVERRPRIWWWAAAAIMVSAFSIWFLTPDANSVHEMKHSMQTFEAKPGQRLTATLPDGSTVRLNAGTRIWYNLPFDERTLVIEGEGLFDIVHDPAHPFTVKTSKGKVRVLGTSFAVKSYRESEATEISVLRGLVACSTKKADFSVRLQKGESVRFNSKAMDNKSTIADEDIAPWTKDILAFKGQTFSEVIGELERWFGVRVHLDSPTENLGGAFRAKFINPTLKDVMQSLCFSLDLKYKITKNDIYIYN</sequence>
<comment type="caution">
    <text evidence="4">The sequence shown here is derived from an EMBL/GenBank/DDBJ whole genome shotgun (WGS) entry which is preliminary data.</text>
</comment>
<dbReference type="Gene3D" id="2.60.120.1440">
    <property type="match status" value="1"/>
</dbReference>
<evidence type="ECO:0008006" key="6">
    <source>
        <dbReference type="Google" id="ProtNLM"/>
    </source>
</evidence>
<keyword evidence="1" id="KW-0812">Transmembrane</keyword>
<keyword evidence="1" id="KW-1133">Transmembrane helix</keyword>
<feature type="domain" description="FecR protein" evidence="2">
    <location>
        <begin position="107"/>
        <end position="198"/>
    </location>
</feature>
<evidence type="ECO:0000313" key="4">
    <source>
        <dbReference type="EMBL" id="MBE8722670.1"/>
    </source>
</evidence>
<dbReference type="PIRSF" id="PIRSF018266">
    <property type="entry name" value="FecR"/>
    <property type="match status" value="1"/>
</dbReference>